<dbReference type="SMART" id="SM00535">
    <property type="entry name" value="RIBOc"/>
    <property type="match status" value="2"/>
</dbReference>
<keyword evidence="8" id="KW-0464">Manganese</keyword>
<keyword evidence="3" id="KW-0540">Nuclease</keyword>
<comment type="cofactor">
    <cofactor evidence="1">
        <name>Mn(2+)</name>
        <dbReference type="ChEBI" id="CHEBI:29035"/>
    </cofactor>
</comment>
<keyword evidence="12" id="KW-1185">Reference proteome</keyword>
<dbReference type="Pfam" id="PF00636">
    <property type="entry name" value="Ribonuclease_3"/>
    <property type="match status" value="2"/>
</dbReference>
<accession>A0AAN9TSK6</accession>
<feature type="domain" description="RNase III" evidence="9">
    <location>
        <begin position="954"/>
        <end position="1113"/>
    </location>
</feature>
<dbReference type="PROSITE" id="PS50142">
    <property type="entry name" value="RNASE_3_2"/>
    <property type="match status" value="2"/>
</dbReference>
<protein>
    <submittedName>
        <fullName evidence="11">Uncharacterized protein</fullName>
    </submittedName>
</protein>
<dbReference type="GO" id="GO:0005737">
    <property type="term" value="C:cytoplasm"/>
    <property type="evidence" value="ECO:0007669"/>
    <property type="project" value="TreeGrafter"/>
</dbReference>
<keyword evidence="7" id="KW-0378">Hydrolase</keyword>
<dbReference type="InterPro" id="IPR003100">
    <property type="entry name" value="PAZ_dom"/>
</dbReference>
<dbReference type="SMART" id="SM00949">
    <property type="entry name" value="PAZ"/>
    <property type="match status" value="1"/>
</dbReference>
<dbReference type="InterPro" id="IPR000999">
    <property type="entry name" value="RNase_III_dom"/>
</dbReference>
<dbReference type="SUPFAM" id="SSF69065">
    <property type="entry name" value="RNase III domain-like"/>
    <property type="match status" value="2"/>
</dbReference>
<dbReference type="Pfam" id="PF02170">
    <property type="entry name" value="PAZ"/>
    <property type="match status" value="1"/>
</dbReference>
<dbReference type="GO" id="GO:0004525">
    <property type="term" value="F:ribonuclease III activity"/>
    <property type="evidence" value="ECO:0007669"/>
    <property type="project" value="InterPro"/>
</dbReference>
<evidence type="ECO:0000256" key="3">
    <source>
        <dbReference type="ARBA" id="ARBA00022722"/>
    </source>
</evidence>
<dbReference type="GO" id="GO:0030422">
    <property type="term" value="P:siRNA processing"/>
    <property type="evidence" value="ECO:0007669"/>
    <property type="project" value="TreeGrafter"/>
</dbReference>
<evidence type="ECO:0000256" key="2">
    <source>
        <dbReference type="ARBA" id="ARBA00001946"/>
    </source>
</evidence>
<dbReference type="InterPro" id="IPR036389">
    <property type="entry name" value="RNase_III_sf"/>
</dbReference>
<dbReference type="GO" id="GO:0031054">
    <property type="term" value="P:pre-miRNA processing"/>
    <property type="evidence" value="ECO:0007669"/>
    <property type="project" value="TreeGrafter"/>
</dbReference>
<evidence type="ECO:0000256" key="4">
    <source>
        <dbReference type="ARBA" id="ARBA00022737"/>
    </source>
</evidence>
<proteinExistence type="predicted"/>
<evidence type="ECO:0000256" key="5">
    <source>
        <dbReference type="ARBA" id="ARBA00022741"/>
    </source>
</evidence>
<comment type="cofactor">
    <cofactor evidence="2">
        <name>Mg(2+)</name>
        <dbReference type="ChEBI" id="CHEBI:18420"/>
    </cofactor>
</comment>
<evidence type="ECO:0000256" key="8">
    <source>
        <dbReference type="ARBA" id="ARBA00023211"/>
    </source>
</evidence>
<dbReference type="CDD" id="cd00593">
    <property type="entry name" value="RIBOc"/>
    <property type="match status" value="2"/>
</dbReference>
<evidence type="ECO:0000313" key="11">
    <source>
        <dbReference type="EMBL" id="KAK7602131.1"/>
    </source>
</evidence>
<dbReference type="GO" id="GO:0000166">
    <property type="term" value="F:nucleotide binding"/>
    <property type="evidence" value="ECO:0007669"/>
    <property type="project" value="UniProtKB-KW"/>
</dbReference>
<dbReference type="GO" id="GO:0070578">
    <property type="term" value="C:RISC-loading complex"/>
    <property type="evidence" value="ECO:0007669"/>
    <property type="project" value="TreeGrafter"/>
</dbReference>
<evidence type="ECO:0000256" key="7">
    <source>
        <dbReference type="ARBA" id="ARBA00022801"/>
    </source>
</evidence>
<evidence type="ECO:0000313" key="12">
    <source>
        <dbReference type="Proteomes" id="UP001367676"/>
    </source>
</evidence>
<gene>
    <name evidence="11" type="ORF">V9T40_009572</name>
</gene>
<dbReference type="PANTHER" id="PTHR14950">
    <property type="entry name" value="DICER-RELATED"/>
    <property type="match status" value="1"/>
</dbReference>
<dbReference type="PANTHER" id="PTHR14950:SF37">
    <property type="entry name" value="ENDORIBONUCLEASE DICER"/>
    <property type="match status" value="1"/>
</dbReference>
<keyword evidence="6" id="KW-0255">Endonuclease</keyword>
<dbReference type="GO" id="GO:0005634">
    <property type="term" value="C:nucleus"/>
    <property type="evidence" value="ECO:0007669"/>
    <property type="project" value="TreeGrafter"/>
</dbReference>
<keyword evidence="4" id="KW-0677">Repeat</keyword>
<dbReference type="PROSITE" id="PS50821">
    <property type="entry name" value="PAZ"/>
    <property type="match status" value="1"/>
</dbReference>
<dbReference type="GO" id="GO:0006309">
    <property type="term" value="P:apoptotic DNA fragmentation"/>
    <property type="evidence" value="ECO:0007669"/>
    <property type="project" value="TreeGrafter"/>
</dbReference>
<feature type="domain" description="RNase III" evidence="9">
    <location>
        <begin position="722"/>
        <end position="794"/>
    </location>
</feature>
<comment type="caution">
    <text evidence="11">The sequence shown here is derived from an EMBL/GenBank/DDBJ whole genome shotgun (WGS) entry which is preliminary data.</text>
</comment>
<dbReference type="EMBL" id="JBBCAQ010000010">
    <property type="protein sequence ID" value="KAK7602131.1"/>
    <property type="molecule type" value="Genomic_DNA"/>
</dbReference>
<sequence>MPQVEEFNFSCYELRDYEKYIINAALEESVNVDPSEDDFTQRFFQNELVDHIQLANKIVFVPLERDKLHIAVSYLKCIMTRNCRYLADPVMKSVKFTPSAKIINHSKNVLLIQNIISDLHFVLNSWDDEFNVVNSIRAMLQYLEDCIGSYGLYPAYIIACLYQIKLEKFRLCTNQSYLILSSIISDFNVIRSLLEHELSKNNLLNDAKSIINYSDEKIVKLISLLYDMDFQDNCVIFVSDGETAQVVTHIFEKLIDDKFMPHLSVSCVTDPSNDCSSEREEILREKFRRTAFRKHDPGEASEEMELLKGFLELDVSLKESPPIKNLSYIKNITALEVVKSLYKLGNIDSDLNPTVKNIDRELHDVNLFPYWRDEDDANLRGSGSSFNVVSLNFPEWLNDSSPRADEPCYLHVINLNPTYTVPASSSRKQFFLNLMMSPLEYGILTRKKLPQMWMPGQSNNDRLLQDYIITNVLSNCTPSSSFPSFDYESYSEYYYDKYGLEIKQPLQPLLEARSVNTNLNCLRPRAQKPGTQRRRGEKLKDFEETLVPEFCILQQFPAVYWYKSMTLVSVLHRLHYALNAEAMRRRFASATASSSFPEAGDDDRDILIEDSSCINELDDLGKPVVAISSILQDVKLGRKIRSYPWSYDQVPREIDKNICKSSILEIMDYYDFVTPSLKLSTGETSASYKQTPIKDREVNLTLEFLNIDKDLHPVPKQCDIIQALTARQCKDIVNLERFKIVGNAFLHFAASLMLYKFYPELNICQLRSLRHKLTGNRNLYYCGCRMELGSFLKLQDISVSNDWNVGGFSVPEVLIHILKNSEVPPEAIFNVELTRDEQASGILNSKTRVNVNESMISYCNERIKSGNVFSAEAASTLTENNNHALGYLGKLCVPEDGVVKSLKSLIGAYLMNCGVPSTLFVLQRVGLLRQNIEISELFSNCDESNLVGYQFSGFETVCERINYKFKSTKLPYSAFVHHSYFPDNDVECNQRLAFLGDAILDVLITTYVHETCKHLPVDHNEDLRISLANDILYAVLVVRLGLHKFLMYESPYLMEKIDEFVRKQERVNHGIRHDDYLFLIEETNSENSGSVDVPKALSDVFKAIIAGVFLDCDGDLKIVWNVCCNIMKNELEKFLLCVPRNPARLLLDTDLRVDFGYLVVNPFVLVCSTAYLLIRFMICRSPMPCENDDSLIKMILNIEIDHCKRSFCGIGYSELQAKTVAAKLALKHLTEEVSGRIVELWLWDRQFAVSLPNSSAKVDCAGERARGPSAFGIRFCAHLARFSLPPRRSRPTLTVEAESSRSNFAQPTAKWKRPSYHRCTRASPECWSTRMNEDDMDVAFAADEDDDCGRDDGCKQSKCKHAMTRYSKPAKRAGCCVQKERLWQETDCKLYFLLFNSVAFRSPIECHVSRFLFAWPLQSEGRSNYGAGKYEYNGQKGWAGTGIRIVPKALPPAARFSFTKSFPRDRRDRNSLVAPNLLLAAMCSHLTSRLTE</sequence>
<dbReference type="Gene3D" id="1.10.1520.10">
    <property type="entry name" value="Ribonuclease III domain"/>
    <property type="match status" value="2"/>
</dbReference>
<evidence type="ECO:0000259" key="10">
    <source>
        <dbReference type="PROSITE" id="PS50821"/>
    </source>
</evidence>
<dbReference type="Gene3D" id="2.170.260.10">
    <property type="entry name" value="paz domain"/>
    <property type="match status" value="1"/>
</dbReference>
<evidence type="ECO:0000256" key="6">
    <source>
        <dbReference type="ARBA" id="ARBA00022759"/>
    </source>
</evidence>
<reference evidence="11 12" key="1">
    <citation type="submission" date="2024-03" db="EMBL/GenBank/DDBJ databases">
        <title>Adaptation during the transition from Ophiocordyceps entomopathogen to insect associate is accompanied by gene loss and intensified selection.</title>
        <authorList>
            <person name="Ward C.M."/>
            <person name="Onetto C.A."/>
            <person name="Borneman A.R."/>
        </authorList>
    </citation>
    <scope>NUCLEOTIDE SEQUENCE [LARGE SCALE GENOMIC DNA]</scope>
    <source>
        <strain evidence="11">AWRI1</strain>
        <tissue evidence="11">Single Adult Female</tissue>
    </source>
</reference>
<feature type="domain" description="PAZ" evidence="10">
    <location>
        <begin position="437"/>
        <end position="555"/>
    </location>
</feature>
<dbReference type="SUPFAM" id="SSF101690">
    <property type="entry name" value="PAZ domain"/>
    <property type="match status" value="1"/>
</dbReference>
<organism evidence="11 12">
    <name type="scientific">Parthenolecanium corni</name>
    <dbReference type="NCBI Taxonomy" id="536013"/>
    <lineage>
        <taxon>Eukaryota</taxon>
        <taxon>Metazoa</taxon>
        <taxon>Ecdysozoa</taxon>
        <taxon>Arthropoda</taxon>
        <taxon>Hexapoda</taxon>
        <taxon>Insecta</taxon>
        <taxon>Pterygota</taxon>
        <taxon>Neoptera</taxon>
        <taxon>Paraneoptera</taxon>
        <taxon>Hemiptera</taxon>
        <taxon>Sternorrhyncha</taxon>
        <taxon>Coccoidea</taxon>
        <taxon>Coccidae</taxon>
        <taxon>Parthenolecanium</taxon>
    </lineage>
</organism>
<name>A0AAN9TSK6_9HEMI</name>
<evidence type="ECO:0000259" key="9">
    <source>
        <dbReference type="PROSITE" id="PS50142"/>
    </source>
</evidence>
<keyword evidence="5" id="KW-0547">Nucleotide-binding</keyword>
<dbReference type="GO" id="GO:0003723">
    <property type="term" value="F:RNA binding"/>
    <property type="evidence" value="ECO:0007669"/>
    <property type="project" value="InterPro"/>
</dbReference>
<dbReference type="Proteomes" id="UP001367676">
    <property type="component" value="Unassembled WGS sequence"/>
</dbReference>
<dbReference type="GO" id="GO:0004530">
    <property type="term" value="F:deoxyribonuclease I activity"/>
    <property type="evidence" value="ECO:0007669"/>
    <property type="project" value="TreeGrafter"/>
</dbReference>
<dbReference type="InterPro" id="IPR036085">
    <property type="entry name" value="PAZ_dom_sf"/>
</dbReference>
<evidence type="ECO:0000256" key="1">
    <source>
        <dbReference type="ARBA" id="ARBA00001936"/>
    </source>
</evidence>